<feature type="signal peptide" evidence="2">
    <location>
        <begin position="1"/>
        <end position="31"/>
    </location>
</feature>
<dbReference type="AlphaFoldDB" id="A0A1M5US62"/>
<name>A0A1M5US62_9BRAD</name>
<keyword evidence="2" id="KW-0732">Signal</keyword>
<dbReference type="Proteomes" id="UP000190675">
    <property type="component" value="Chromosome I"/>
</dbReference>
<evidence type="ECO:0008006" key="5">
    <source>
        <dbReference type="Google" id="ProtNLM"/>
    </source>
</evidence>
<feature type="compositionally biased region" description="Low complexity" evidence="1">
    <location>
        <begin position="66"/>
        <end position="90"/>
    </location>
</feature>
<accession>A0A1M5US62</accession>
<proteinExistence type="predicted"/>
<organism evidence="3 4">
    <name type="scientific">Bradyrhizobium erythrophlei</name>
    <dbReference type="NCBI Taxonomy" id="1437360"/>
    <lineage>
        <taxon>Bacteria</taxon>
        <taxon>Pseudomonadati</taxon>
        <taxon>Pseudomonadota</taxon>
        <taxon>Alphaproteobacteria</taxon>
        <taxon>Hyphomicrobiales</taxon>
        <taxon>Nitrobacteraceae</taxon>
        <taxon>Bradyrhizobium</taxon>
    </lineage>
</organism>
<sequence>MRISSLFVASLAVAILSIAPLLFGLSSTAMAQNATPSGGATTSLPNVVVEAPKQVARPQKPKQRAVARSTVSPRTSSTTPASSASPMSPTAQLEKLPNAITGSCVDGCVSSLPSGNKPWVGCNLSAGVYSSTCRNVGHYKTYNECTTAGLAIGWRSNETLWYCTSLALK</sequence>
<evidence type="ECO:0000256" key="1">
    <source>
        <dbReference type="SAM" id="MobiDB-lite"/>
    </source>
</evidence>
<feature type="region of interest" description="Disordered" evidence="1">
    <location>
        <begin position="52"/>
        <end position="90"/>
    </location>
</feature>
<evidence type="ECO:0000313" key="4">
    <source>
        <dbReference type="Proteomes" id="UP000190675"/>
    </source>
</evidence>
<feature type="chain" id="PRO_5012906452" description="Kazal-type serine protease inhibitor domain-containing protein" evidence="2">
    <location>
        <begin position="32"/>
        <end position="169"/>
    </location>
</feature>
<protein>
    <recommendedName>
        <fullName evidence="5">Kazal-type serine protease inhibitor domain-containing protein</fullName>
    </recommendedName>
</protein>
<evidence type="ECO:0000313" key="3">
    <source>
        <dbReference type="EMBL" id="SHH65785.1"/>
    </source>
</evidence>
<reference evidence="3 4" key="1">
    <citation type="submission" date="2016-11" db="EMBL/GenBank/DDBJ databases">
        <authorList>
            <person name="Jaros S."/>
            <person name="Januszkiewicz K."/>
            <person name="Wedrychowicz H."/>
        </authorList>
    </citation>
    <scope>NUCLEOTIDE SEQUENCE [LARGE SCALE GENOMIC DNA]</scope>
    <source>
        <strain evidence="3 4">GAS242</strain>
    </source>
</reference>
<evidence type="ECO:0000256" key="2">
    <source>
        <dbReference type="SAM" id="SignalP"/>
    </source>
</evidence>
<gene>
    <name evidence="3" type="ORF">SAMN05444169_8619</name>
</gene>
<dbReference type="EMBL" id="LT670818">
    <property type="protein sequence ID" value="SHH65785.1"/>
    <property type="molecule type" value="Genomic_DNA"/>
</dbReference>